<organism evidence="2 3">
    <name type="scientific">Paracoccus chinensis</name>
    <dbReference type="NCBI Taxonomy" id="525640"/>
    <lineage>
        <taxon>Bacteria</taxon>
        <taxon>Pseudomonadati</taxon>
        <taxon>Pseudomonadota</taxon>
        <taxon>Alphaproteobacteria</taxon>
        <taxon>Rhodobacterales</taxon>
        <taxon>Paracoccaceae</taxon>
        <taxon>Paracoccus</taxon>
    </lineage>
</organism>
<dbReference type="GO" id="GO:0046872">
    <property type="term" value="F:metal ion binding"/>
    <property type="evidence" value="ECO:0007669"/>
    <property type="project" value="InterPro"/>
</dbReference>
<keyword evidence="3" id="KW-1185">Reference proteome</keyword>
<dbReference type="AlphaFoldDB" id="A0A1G9GHE1"/>
<dbReference type="RefSeq" id="WP_090754188.1">
    <property type="nucleotide sequence ID" value="NZ_FNGE01000005.1"/>
</dbReference>
<dbReference type="InterPro" id="IPR006121">
    <property type="entry name" value="HMA_dom"/>
</dbReference>
<sequence>MKFHVEDMSCGHCTATIEAAIAQAGGQARTDLDSKTVTVEGMGSARAAEVIKEAGYTAVPVE</sequence>
<evidence type="ECO:0000313" key="3">
    <source>
        <dbReference type="Proteomes" id="UP000199555"/>
    </source>
</evidence>
<dbReference type="InterPro" id="IPR036163">
    <property type="entry name" value="HMA_dom_sf"/>
</dbReference>
<dbReference type="SUPFAM" id="SSF55008">
    <property type="entry name" value="HMA, heavy metal-associated domain"/>
    <property type="match status" value="1"/>
</dbReference>
<protein>
    <submittedName>
        <fullName evidence="2">Copper chaperone</fullName>
    </submittedName>
</protein>
<accession>A0A1G9GHE1</accession>
<dbReference type="Proteomes" id="UP000199555">
    <property type="component" value="Unassembled WGS sequence"/>
</dbReference>
<dbReference type="EMBL" id="FNGE01000005">
    <property type="protein sequence ID" value="SDL00076.1"/>
    <property type="molecule type" value="Genomic_DNA"/>
</dbReference>
<gene>
    <name evidence="2" type="ORF">SAMN04487971_10579</name>
</gene>
<reference evidence="3" key="1">
    <citation type="submission" date="2016-10" db="EMBL/GenBank/DDBJ databases">
        <authorList>
            <person name="Varghese N."/>
            <person name="Submissions S."/>
        </authorList>
    </citation>
    <scope>NUCLEOTIDE SEQUENCE [LARGE SCALE GENOMIC DNA]</scope>
    <source>
        <strain evidence="3">CGMCC 1.7655</strain>
    </source>
</reference>
<evidence type="ECO:0000259" key="1">
    <source>
        <dbReference type="PROSITE" id="PS50846"/>
    </source>
</evidence>
<dbReference type="STRING" id="525640.SAMN04487971_10579"/>
<dbReference type="PROSITE" id="PS50846">
    <property type="entry name" value="HMA_2"/>
    <property type="match status" value="1"/>
</dbReference>
<dbReference type="OrthoDB" id="9801832at2"/>
<name>A0A1G9GHE1_9RHOB</name>
<proteinExistence type="predicted"/>
<feature type="domain" description="HMA" evidence="1">
    <location>
        <begin position="1"/>
        <end position="59"/>
    </location>
</feature>
<dbReference type="Pfam" id="PF00403">
    <property type="entry name" value="HMA"/>
    <property type="match status" value="1"/>
</dbReference>
<evidence type="ECO:0000313" key="2">
    <source>
        <dbReference type="EMBL" id="SDL00076.1"/>
    </source>
</evidence>
<dbReference type="Gene3D" id="3.30.70.100">
    <property type="match status" value="1"/>
</dbReference>